<gene>
    <name evidence="1" type="ORF">DMT42_03915</name>
</gene>
<protein>
    <submittedName>
        <fullName evidence="1">Uncharacterized protein</fullName>
    </submittedName>
</protein>
<dbReference type="EMBL" id="CP029788">
    <property type="protein sequence ID" value="AWT41539.1"/>
    <property type="molecule type" value="Genomic_DNA"/>
</dbReference>
<accession>A0A2U9NW84</accession>
<dbReference type="Proteomes" id="UP000247634">
    <property type="component" value="Chromosome"/>
</dbReference>
<name>A0A2U9NW84_STRAS</name>
<dbReference type="OrthoDB" id="7065471at2"/>
<dbReference type="KEGG" id="sact:DMT42_03915"/>
<proteinExistence type="predicted"/>
<keyword evidence="2" id="KW-1185">Reference proteome</keyword>
<sequence>MTDAAEEYAFLWNGTEEGWVVVQTEVGETIYNSRTRRALLIEDDDLACQVIHLMHEHGCPSLDSMP</sequence>
<reference evidence="1 2" key="1">
    <citation type="submission" date="2018-06" db="EMBL/GenBank/DDBJ databases">
        <title>The complete genome sequence of a nosiheptide producer Streptomyces actuosus ATCC 25421: deducing the ability of producing a new class III lantibiotics.</title>
        <authorList>
            <person name="Liu W."/>
            <person name="Sun F."/>
            <person name="Hu Y."/>
        </authorList>
    </citation>
    <scope>NUCLEOTIDE SEQUENCE [LARGE SCALE GENOMIC DNA]</scope>
    <source>
        <strain evidence="1 2">ATCC 25421</strain>
    </source>
</reference>
<dbReference type="RefSeq" id="WP_110626475.1">
    <property type="nucleotide sequence ID" value="NZ_CP029788.1"/>
</dbReference>
<evidence type="ECO:0000313" key="1">
    <source>
        <dbReference type="EMBL" id="AWT41539.1"/>
    </source>
</evidence>
<evidence type="ECO:0000313" key="2">
    <source>
        <dbReference type="Proteomes" id="UP000247634"/>
    </source>
</evidence>
<organism evidence="1 2">
    <name type="scientific">Streptomyces actuosus</name>
    <dbReference type="NCBI Taxonomy" id="1885"/>
    <lineage>
        <taxon>Bacteria</taxon>
        <taxon>Bacillati</taxon>
        <taxon>Actinomycetota</taxon>
        <taxon>Actinomycetes</taxon>
        <taxon>Kitasatosporales</taxon>
        <taxon>Streptomycetaceae</taxon>
        <taxon>Streptomyces</taxon>
    </lineage>
</organism>
<dbReference type="AlphaFoldDB" id="A0A2U9NW84"/>